<dbReference type="EMBL" id="GBRH01199929">
    <property type="protein sequence ID" value="JAD97966.1"/>
    <property type="molecule type" value="Transcribed_RNA"/>
</dbReference>
<proteinExistence type="predicted"/>
<reference evidence="1" key="2">
    <citation type="journal article" date="2015" name="Data Brief">
        <title>Shoot transcriptome of the giant reed, Arundo donax.</title>
        <authorList>
            <person name="Barrero R.A."/>
            <person name="Guerrero F.D."/>
            <person name="Moolhuijzen P."/>
            <person name="Goolsby J.A."/>
            <person name="Tidwell J."/>
            <person name="Bellgard S.E."/>
            <person name="Bellgard M.I."/>
        </authorList>
    </citation>
    <scope>NUCLEOTIDE SEQUENCE</scope>
    <source>
        <tissue evidence="1">Shoot tissue taken approximately 20 cm above the soil surface</tissue>
    </source>
</reference>
<accession>A0A0A9ED20</accession>
<evidence type="ECO:0000313" key="1">
    <source>
        <dbReference type="EMBL" id="JAD97966.1"/>
    </source>
</evidence>
<name>A0A0A9ED20_ARUDO</name>
<sequence length="50" mass="5519">MVSCTLCPCHGAPFLPTNVVPLLHPSCLAFMCRFCCLACDFRLLYIAIRG</sequence>
<organism evidence="1">
    <name type="scientific">Arundo donax</name>
    <name type="common">Giant reed</name>
    <name type="synonym">Donax arundinaceus</name>
    <dbReference type="NCBI Taxonomy" id="35708"/>
    <lineage>
        <taxon>Eukaryota</taxon>
        <taxon>Viridiplantae</taxon>
        <taxon>Streptophyta</taxon>
        <taxon>Embryophyta</taxon>
        <taxon>Tracheophyta</taxon>
        <taxon>Spermatophyta</taxon>
        <taxon>Magnoliopsida</taxon>
        <taxon>Liliopsida</taxon>
        <taxon>Poales</taxon>
        <taxon>Poaceae</taxon>
        <taxon>PACMAD clade</taxon>
        <taxon>Arundinoideae</taxon>
        <taxon>Arundineae</taxon>
        <taxon>Arundo</taxon>
    </lineage>
</organism>
<protein>
    <submittedName>
        <fullName evidence="1">Uncharacterized protein</fullName>
    </submittedName>
</protein>
<reference evidence="1" key="1">
    <citation type="submission" date="2014-09" db="EMBL/GenBank/DDBJ databases">
        <authorList>
            <person name="Magalhaes I.L.F."/>
            <person name="Oliveira U."/>
            <person name="Santos F.R."/>
            <person name="Vidigal T.H.D.A."/>
            <person name="Brescovit A.D."/>
            <person name="Santos A.J."/>
        </authorList>
    </citation>
    <scope>NUCLEOTIDE SEQUENCE</scope>
    <source>
        <tissue evidence="1">Shoot tissue taken approximately 20 cm above the soil surface</tissue>
    </source>
</reference>
<dbReference type="AlphaFoldDB" id="A0A0A9ED20"/>